<comment type="catalytic activity">
    <reaction evidence="9">
        <text>glyoxylate + acetyl-CoA + H2O = (S)-malate + CoA + H(+)</text>
        <dbReference type="Rhea" id="RHEA:18181"/>
        <dbReference type="ChEBI" id="CHEBI:15377"/>
        <dbReference type="ChEBI" id="CHEBI:15378"/>
        <dbReference type="ChEBI" id="CHEBI:15589"/>
        <dbReference type="ChEBI" id="CHEBI:36655"/>
        <dbReference type="ChEBI" id="CHEBI:57287"/>
        <dbReference type="ChEBI" id="CHEBI:57288"/>
        <dbReference type="EC" id="2.3.3.9"/>
    </reaction>
</comment>
<dbReference type="Pfam" id="PF01274">
    <property type="entry name" value="MS_TIM-barrel"/>
    <property type="match status" value="1"/>
</dbReference>
<feature type="active site" description="Proton acceptor" evidence="10">
    <location>
        <position position="379"/>
    </location>
</feature>
<evidence type="ECO:0000256" key="2">
    <source>
        <dbReference type="ARBA" id="ARBA00022435"/>
    </source>
</evidence>
<evidence type="ECO:0000259" key="12">
    <source>
        <dbReference type="Pfam" id="PF20656"/>
    </source>
</evidence>
<keyword evidence="6" id="KW-0479">Metal-binding</keyword>
<dbReference type="Pfam" id="PF20656">
    <property type="entry name" value="MS_N"/>
    <property type="match status" value="1"/>
</dbReference>
<dbReference type="GO" id="GO:0009436">
    <property type="term" value="P:glyoxylate catabolic process"/>
    <property type="evidence" value="ECO:0007669"/>
    <property type="project" value="TreeGrafter"/>
</dbReference>
<dbReference type="Pfam" id="PF20658">
    <property type="entry name" value="MSG_insertion"/>
    <property type="match status" value="1"/>
</dbReference>
<name>A0A7S4NM32_GUITH</name>
<evidence type="ECO:0000313" key="15">
    <source>
        <dbReference type="EMBL" id="CAE2297479.1"/>
    </source>
</evidence>
<evidence type="ECO:0000259" key="14">
    <source>
        <dbReference type="Pfam" id="PF20659"/>
    </source>
</evidence>
<evidence type="ECO:0000256" key="4">
    <source>
        <dbReference type="ARBA" id="ARBA00022532"/>
    </source>
</evidence>
<dbReference type="InterPro" id="IPR011076">
    <property type="entry name" value="Malate_synth_sf"/>
</dbReference>
<feature type="active site" description="Proton donor" evidence="10">
    <location>
        <position position="670"/>
    </location>
</feature>
<dbReference type="InterPro" id="IPR048356">
    <property type="entry name" value="MS_N"/>
</dbReference>
<reference evidence="15" key="1">
    <citation type="submission" date="2021-01" db="EMBL/GenBank/DDBJ databases">
        <authorList>
            <person name="Corre E."/>
            <person name="Pelletier E."/>
            <person name="Niang G."/>
            <person name="Scheremetjew M."/>
            <person name="Finn R."/>
            <person name="Kale V."/>
            <person name="Holt S."/>
            <person name="Cochrane G."/>
            <person name="Meng A."/>
            <person name="Brown T."/>
            <person name="Cohen L."/>
        </authorList>
    </citation>
    <scope>NUCLEOTIDE SEQUENCE</scope>
    <source>
        <strain evidence="15">CCMP 2712</strain>
    </source>
</reference>
<keyword evidence="8" id="KW-0558">Oxidation</keyword>
<evidence type="ECO:0000256" key="7">
    <source>
        <dbReference type="ARBA" id="ARBA00022842"/>
    </source>
</evidence>
<evidence type="ECO:0000259" key="11">
    <source>
        <dbReference type="Pfam" id="PF01274"/>
    </source>
</evidence>
<dbReference type="HAMAP" id="MF_00641">
    <property type="entry name" value="Malate_synth_G"/>
    <property type="match status" value="1"/>
</dbReference>
<gene>
    <name evidence="15" type="ORF">GTHE00462_LOCUS14178</name>
</gene>
<protein>
    <recommendedName>
        <fullName evidence="16">Malate synthase</fullName>
    </recommendedName>
</protein>
<keyword evidence="3" id="KW-0963">Cytoplasm</keyword>
<keyword evidence="4" id="KW-0816">Tricarboxylic acid cycle</keyword>
<dbReference type="PANTHER" id="PTHR42739">
    <property type="entry name" value="MALATE SYNTHASE G"/>
    <property type="match status" value="1"/>
</dbReference>
<keyword evidence="7" id="KW-0460">Magnesium</keyword>
<dbReference type="EMBL" id="HBKN01017984">
    <property type="protein sequence ID" value="CAE2297479.1"/>
    <property type="molecule type" value="Transcribed_RNA"/>
</dbReference>
<keyword evidence="2" id="KW-0329">Glyoxylate bypass</keyword>
<dbReference type="PANTHER" id="PTHR42739:SF1">
    <property type="entry name" value="MALATE SYNTHASE G"/>
    <property type="match status" value="1"/>
</dbReference>
<dbReference type="InterPro" id="IPR006253">
    <property type="entry name" value="Malate_synthG"/>
</dbReference>
<dbReference type="InterPro" id="IPR001465">
    <property type="entry name" value="Malate_synthase_TIM"/>
</dbReference>
<dbReference type="Gene3D" id="3.20.20.360">
    <property type="entry name" value="Malate synthase, domain 3"/>
    <property type="match status" value="2"/>
</dbReference>
<evidence type="ECO:0000256" key="9">
    <source>
        <dbReference type="ARBA" id="ARBA00047918"/>
    </source>
</evidence>
<dbReference type="InterPro" id="IPR046363">
    <property type="entry name" value="MS_N_TIM-barrel_dom"/>
</dbReference>
<feature type="domain" description="Malate synthase TIM barrel" evidence="11">
    <location>
        <begin position="375"/>
        <end position="605"/>
    </location>
</feature>
<dbReference type="InterPro" id="IPR044856">
    <property type="entry name" value="Malate_synth_C_sf"/>
</dbReference>
<dbReference type="GO" id="GO:0006097">
    <property type="term" value="P:glyoxylate cycle"/>
    <property type="evidence" value="ECO:0007669"/>
    <property type="project" value="UniProtKB-KW"/>
</dbReference>
<accession>A0A7S4NM32</accession>
<dbReference type="AlphaFoldDB" id="A0A7S4NM32"/>
<dbReference type="InterPro" id="IPR048355">
    <property type="entry name" value="MS_C"/>
</dbReference>
<dbReference type="GO" id="GO:0006099">
    <property type="term" value="P:tricarboxylic acid cycle"/>
    <property type="evidence" value="ECO:0007669"/>
    <property type="project" value="UniProtKB-KW"/>
</dbReference>
<evidence type="ECO:0000259" key="13">
    <source>
        <dbReference type="Pfam" id="PF20658"/>
    </source>
</evidence>
<dbReference type="InterPro" id="IPR048357">
    <property type="entry name" value="MSG_insertion"/>
</dbReference>
<dbReference type="Gene3D" id="1.20.1220.12">
    <property type="entry name" value="Malate synthase, domain III"/>
    <property type="match status" value="1"/>
</dbReference>
<evidence type="ECO:0000256" key="8">
    <source>
        <dbReference type="ARBA" id="ARBA00023097"/>
    </source>
</evidence>
<dbReference type="OMA" id="QEIDNNC"/>
<evidence type="ECO:0000256" key="5">
    <source>
        <dbReference type="ARBA" id="ARBA00022679"/>
    </source>
</evidence>
<dbReference type="GO" id="GO:0000287">
    <property type="term" value="F:magnesium ion binding"/>
    <property type="evidence" value="ECO:0007669"/>
    <property type="project" value="TreeGrafter"/>
</dbReference>
<sequence>MIGLKKTIRLAKTARSTLSCGMLSLASRNHGRAHLVHVDAARFLASVAKGGLKVDEQLVDFVKEICPGTGIESESFWSSFGKMVRENHSRNKELLDKRSAIQSKIDEFHEGRSPIEFERYKKFLVDIGYLVPEKEPFSISTDCVDPEIALVAGPQLVCPVDNPRFILNAANARWGSLLDAFYGTDVIPEDGGAHRGREYNPTRGKKVFEEVFRWMDDIFPLAVAKYSQVEKFSISEGKLTVTYDNGKQDTLRNGKQFAGFLKDGDELRSVLLRNNGLHFEIVIDHKSSIGKSNIAGIKDVVVESALTAIADCEDSVAAVDAEDKVQVYRTWAGLMKRSLSVEMQKGSRMITRRMNTDRVWSTPAGKELRLPGTTVLLVRNVGMHLYTDAVTLEDGSEIPEHMLDLAVTSLAALHDLRSSGETKNSRTGSVYIVRPKMHGPEEVEFVNKLFNTTEDFLGLRRNTLKMGMMDEERRMTVNLYEAIRAAKERIVFINTGFLDRTGDEIHTSFRAGPFYPKAELKQQPWLKAYEDWNVDCGMLAKLPGKAQIGKGMWAAPDNMRQMLKEKIGHPMAGANCAWVPNPTAASLHALHYHKCSVQQVQNENIAGRPRANLDHILQVPLLKRKLNADEVKKELNNNCQSILGYVVRWVGQGVGCSKVPDINDTQLMEDRATLRISAQLIANWLYHNIVSKDQVLSALKEMAAVVDRQNQHDAAYTPMVGNFEGLEFQAAVKLILDGKDIANGYTEGTLVQFRRDYKRGQRGSRK</sequence>
<keyword evidence="5" id="KW-0808">Transferase</keyword>
<feature type="domain" description="Malate synthase G alpha-beta insertion" evidence="13">
    <location>
        <begin position="199"/>
        <end position="274"/>
    </location>
</feature>
<feature type="domain" description="Malate synthase N-terminal" evidence="12">
    <location>
        <begin position="59"/>
        <end position="109"/>
    </location>
</feature>
<dbReference type="SUPFAM" id="SSF51645">
    <property type="entry name" value="Malate synthase G"/>
    <property type="match status" value="1"/>
</dbReference>
<evidence type="ECO:0000256" key="6">
    <source>
        <dbReference type="ARBA" id="ARBA00022723"/>
    </source>
</evidence>
<dbReference type="Pfam" id="PF20659">
    <property type="entry name" value="MS_C"/>
    <property type="match status" value="1"/>
</dbReference>
<evidence type="ECO:0000256" key="10">
    <source>
        <dbReference type="PIRSR" id="PIRSR601465-50"/>
    </source>
</evidence>
<evidence type="ECO:0008006" key="16">
    <source>
        <dbReference type="Google" id="ProtNLM"/>
    </source>
</evidence>
<organism evidence="15">
    <name type="scientific">Guillardia theta</name>
    <name type="common">Cryptophyte</name>
    <name type="synonym">Cryptomonas phi</name>
    <dbReference type="NCBI Taxonomy" id="55529"/>
    <lineage>
        <taxon>Eukaryota</taxon>
        <taxon>Cryptophyceae</taxon>
        <taxon>Pyrenomonadales</taxon>
        <taxon>Geminigeraceae</taxon>
        <taxon>Guillardia</taxon>
    </lineage>
</organism>
<proteinExistence type="inferred from homology"/>
<evidence type="ECO:0000256" key="3">
    <source>
        <dbReference type="ARBA" id="ARBA00022490"/>
    </source>
</evidence>
<evidence type="ECO:0000256" key="1">
    <source>
        <dbReference type="ARBA" id="ARBA00001946"/>
    </source>
</evidence>
<dbReference type="GO" id="GO:0004474">
    <property type="term" value="F:malate synthase activity"/>
    <property type="evidence" value="ECO:0007669"/>
    <property type="project" value="UniProtKB-EC"/>
</dbReference>
<dbReference type="NCBIfam" id="NF002825">
    <property type="entry name" value="PRK02999.1"/>
    <property type="match status" value="1"/>
</dbReference>
<comment type="cofactor">
    <cofactor evidence="1">
        <name>Mg(2+)</name>
        <dbReference type="ChEBI" id="CHEBI:18420"/>
    </cofactor>
</comment>
<dbReference type="GO" id="GO:0005829">
    <property type="term" value="C:cytosol"/>
    <property type="evidence" value="ECO:0007669"/>
    <property type="project" value="TreeGrafter"/>
</dbReference>
<feature type="domain" description="Malate synthase C-terminal" evidence="14">
    <location>
        <begin position="630"/>
        <end position="731"/>
    </location>
</feature>